<accession>A0AAW3JVN5</accession>
<dbReference type="RefSeq" id="WP_022013480.1">
    <property type="nucleotide sequence ID" value="NZ_DBGBTA010000096.1"/>
</dbReference>
<evidence type="ECO:0008006" key="3">
    <source>
        <dbReference type="Google" id="ProtNLM"/>
    </source>
</evidence>
<sequence>MEEIREETKAQKEIAAYISRNNISASEVARKTKVDVGLLTGKAERKMNASEMLSVCAYLEIEPLSLI</sequence>
<evidence type="ECO:0000313" key="1">
    <source>
        <dbReference type="EMBL" id="KQC86133.1"/>
    </source>
</evidence>
<evidence type="ECO:0000313" key="2">
    <source>
        <dbReference type="Proteomes" id="UP000050833"/>
    </source>
</evidence>
<comment type="caution">
    <text evidence="1">The sequence shown here is derived from an EMBL/GenBank/DDBJ whole genome shotgun (WGS) entry which is preliminary data.</text>
</comment>
<dbReference type="EMBL" id="LLKB01000001">
    <property type="protein sequence ID" value="KQC86133.1"/>
    <property type="molecule type" value="Genomic_DNA"/>
</dbReference>
<dbReference type="Proteomes" id="UP000050833">
    <property type="component" value="Unassembled WGS sequence"/>
</dbReference>
<name>A0AAW3JVN5_9FIRM</name>
<gene>
    <name evidence="1" type="ORF">APZ18_02755</name>
</gene>
<dbReference type="AlphaFoldDB" id="A0AAW3JVN5"/>
<organism evidence="1 2">
    <name type="scientific">Butyribacter intestini</name>
    <dbReference type="NCBI Taxonomy" id="1703332"/>
    <lineage>
        <taxon>Bacteria</taxon>
        <taxon>Bacillati</taxon>
        <taxon>Bacillota</taxon>
        <taxon>Clostridia</taxon>
        <taxon>Lachnospirales</taxon>
        <taxon>Lachnospiraceae</taxon>
        <taxon>Butyribacter</taxon>
    </lineage>
</organism>
<protein>
    <recommendedName>
        <fullName evidence="3">HTH cro/C1-type domain-containing protein</fullName>
    </recommendedName>
</protein>
<reference evidence="1 2" key="1">
    <citation type="submission" date="2015-10" db="EMBL/GenBank/DDBJ databases">
        <title>Butyribacter intestini gen. nov., sp. nov., a butyric acid-producing bacterium of the family Lachnospiraceae isolated from the human faeces.</title>
        <authorList>
            <person name="Zou Y."/>
            <person name="Xue W."/>
            <person name="Luo G."/>
            <person name="Lv M."/>
        </authorList>
    </citation>
    <scope>NUCLEOTIDE SEQUENCE [LARGE SCALE GENOMIC DNA]</scope>
    <source>
        <strain evidence="1 2">TF01-11</strain>
    </source>
</reference>
<keyword evidence="2" id="KW-1185">Reference proteome</keyword>
<proteinExistence type="predicted"/>